<keyword evidence="4" id="KW-1185">Reference proteome</keyword>
<evidence type="ECO:0000256" key="2">
    <source>
        <dbReference type="ARBA" id="ARBA00023002"/>
    </source>
</evidence>
<comment type="similarity">
    <text evidence="1">Belongs to the short-chain dehydrogenases/reductases (SDR) family.</text>
</comment>
<evidence type="ECO:0000313" key="4">
    <source>
        <dbReference type="Proteomes" id="UP000604117"/>
    </source>
</evidence>
<protein>
    <recommendedName>
        <fullName evidence="5">3-oxoacyl-[acyl-carrier protein] reductase</fullName>
    </recommendedName>
</protein>
<reference evidence="3 4" key="1">
    <citation type="submission" date="2021-01" db="EMBL/GenBank/DDBJ databases">
        <title>Whole genome shotgun sequence of Asanoa siamensis NBRC 107932.</title>
        <authorList>
            <person name="Komaki H."/>
            <person name="Tamura T."/>
        </authorList>
    </citation>
    <scope>NUCLEOTIDE SEQUENCE [LARGE SCALE GENOMIC DNA]</scope>
    <source>
        <strain evidence="3 4">NBRC 107932</strain>
    </source>
</reference>
<dbReference type="Gene3D" id="3.40.50.720">
    <property type="entry name" value="NAD(P)-binding Rossmann-like Domain"/>
    <property type="match status" value="1"/>
</dbReference>
<accession>A0ABQ4CQ20</accession>
<organism evidence="3 4">
    <name type="scientific">Asanoa siamensis</name>
    <dbReference type="NCBI Taxonomy" id="926357"/>
    <lineage>
        <taxon>Bacteria</taxon>
        <taxon>Bacillati</taxon>
        <taxon>Actinomycetota</taxon>
        <taxon>Actinomycetes</taxon>
        <taxon>Micromonosporales</taxon>
        <taxon>Micromonosporaceae</taxon>
        <taxon>Asanoa</taxon>
    </lineage>
</organism>
<evidence type="ECO:0000313" key="3">
    <source>
        <dbReference type="EMBL" id="GIF73374.1"/>
    </source>
</evidence>
<evidence type="ECO:0008006" key="5">
    <source>
        <dbReference type="Google" id="ProtNLM"/>
    </source>
</evidence>
<proteinExistence type="inferred from homology"/>
<comment type="caution">
    <text evidence="3">The sequence shown here is derived from an EMBL/GenBank/DDBJ whole genome shotgun (WGS) entry which is preliminary data.</text>
</comment>
<dbReference type="PRINTS" id="PR00080">
    <property type="entry name" value="SDRFAMILY"/>
</dbReference>
<dbReference type="InterPro" id="IPR002347">
    <property type="entry name" value="SDR_fam"/>
</dbReference>
<dbReference type="Pfam" id="PF13561">
    <property type="entry name" value="adh_short_C2"/>
    <property type="match status" value="1"/>
</dbReference>
<dbReference type="SUPFAM" id="SSF51735">
    <property type="entry name" value="NAD(P)-binding Rossmann-fold domains"/>
    <property type="match status" value="1"/>
</dbReference>
<dbReference type="InterPro" id="IPR036291">
    <property type="entry name" value="NAD(P)-bd_dom_sf"/>
</dbReference>
<sequence>MSNSQTHAGRVAVVTGAGRGIVQAIARDLDARGAIVVAVDLEKPAETVALLGPRALGFAAGVSDPLRTAAVGAAVAERFGRADIFVNNAGTFPFREIGDLDYATWRRVLAVNLDSQYLMVKALLPLMRQGGWGRIVNLTSNSIVTATPGLSHYFASKMGIIGLTRGLANDLAADGITVNAVGPTLSRTPGVLAERSADAVSQVAQAQAIKRPGEAGDVAGTVAFLTSDDAAFVTGQTVMADGGLARL</sequence>
<dbReference type="RefSeq" id="WP_203713277.1">
    <property type="nucleotide sequence ID" value="NZ_BONE01000020.1"/>
</dbReference>
<dbReference type="PRINTS" id="PR00081">
    <property type="entry name" value="GDHRDH"/>
</dbReference>
<dbReference type="Proteomes" id="UP000604117">
    <property type="component" value="Unassembled WGS sequence"/>
</dbReference>
<evidence type="ECO:0000256" key="1">
    <source>
        <dbReference type="ARBA" id="ARBA00006484"/>
    </source>
</evidence>
<keyword evidence="2" id="KW-0560">Oxidoreductase</keyword>
<name>A0ABQ4CQ20_9ACTN</name>
<dbReference type="CDD" id="cd05233">
    <property type="entry name" value="SDR_c"/>
    <property type="match status" value="1"/>
</dbReference>
<dbReference type="PANTHER" id="PTHR42760:SF133">
    <property type="entry name" value="3-OXOACYL-[ACYL-CARRIER-PROTEIN] REDUCTASE"/>
    <property type="match status" value="1"/>
</dbReference>
<dbReference type="PANTHER" id="PTHR42760">
    <property type="entry name" value="SHORT-CHAIN DEHYDROGENASES/REDUCTASES FAMILY MEMBER"/>
    <property type="match status" value="1"/>
</dbReference>
<gene>
    <name evidence="3" type="ORF">Asi02nite_28920</name>
</gene>
<dbReference type="EMBL" id="BONE01000020">
    <property type="protein sequence ID" value="GIF73374.1"/>
    <property type="molecule type" value="Genomic_DNA"/>
</dbReference>